<evidence type="ECO:0000313" key="1">
    <source>
        <dbReference type="EMBL" id="GAA0326958.1"/>
    </source>
</evidence>
<gene>
    <name evidence="1" type="ORF">GCM10010151_16160</name>
</gene>
<sequence>MTAQPVEQYEDPHDPQVILGDLPRREHPLFLKQYHEAVDAAHDPAGYKRLQAVLRHWSITARALNKALKENPNYYEDLAAEVEGVRNGTVQTVPLDVVIPDRAERVAEERRHRYR</sequence>
<dbReference type="Proteomes" id="UP001501822">
    <property type="component" value="Unassembled WGS sequence"/>
</dbReference>
<reference evidence="2" key="1">
    <citation type="journal article" date="2019" name="Int. J. Syst. Evol. Microbiol.">
        <title>The Global Catalogue of Microorganisms (GCM) 10K type strain sequencing project: providing services to taxonomists for standard genome sequencing and annotation.</title>
        <authorList>
            <consortium name="The Broad Institute Genomics Platform"/>
            <consortium name="The Broad Institute Genome Sequencing Center for Infectious Disease"/>
            <person name="Wu L."/>
            <person name="Ma J."/>
        </authorList>
    </citation>
    <scope>NUCLEOTIDE SEQUENCE [LARGE SCALE GENOMIC DNA]</scope>
    <source>
        <strain evidence="2">JCM 3146</strain>
    </source>
</reference>
<comment type="caution">
    <text evidence="1">The sequence shown here is derived from an EMBL/GenBank/DDBJ whole genome shotgun (WGS) entry which is preliminary data.</text>
</comment>
<proteinExistence type="predicted"/>
<evidence type="ECO:0000313" key="2">
    <source>
        <dbReference type="Proteomes" id="UP001501822"/>
    </source>
</evidence>
<keyword evidence="2" id="KW-1185">Reference proteome</keyword>
<dbReference type="InterPro" id="IPR046214">
    <property type="entry name" value="DUF6247"/>
</dbReference>
<dbReference type="EMBL" id="BAAABM010000009">
    <property type="protein sequence ID" value="GAA0326958.1"/>
    <property type="molecule type" value="Genomic_DNA"/>
</dbReference>
<dbReference type="Pfam" id="PF19760">
    <property type="entry name" value="DUF6247"/>
    <property type="match status" value="1"/>
</dbReference>
<protein>
    <submittedName>
        <fullName evidence="1">Uncharacterized protein</fullName>
    </submittedName>
</protein>
<accession>A0ABP3FV61</accession>
<name>A0ABP3FV61_9ACTN</name>
<dbReference type="RefSeq" id="WP_252800669.1">
    <property type="nucleotide sequence ID" value="NZ_BAAABM010000009.1"/>
</dbReference>
<organism evidence="1 2">
    <name type="scientific">Actinoallomurus spadix</name>
    <dbReference type="NCBI Taxonomy" id="79912"/>
    <lineage>
        <taxon>Bacteria</taxon>
        <taxon>Bacillati</taxon>
        <taxon>Actinomycetota</taxon>
        <taxon>Actinomycetes</taxon>
        <taxon>Streptosporangiales</taxon>
        <taxon>Thermomonosporaceae</taxon>
        <taxon>Actinoallomurus</taxon>
    </lineage>
</organism>